<dbReference type="InterPro" id="IPR029068">
    <property type="entry name" value="Glyas_Bleomycin-R_OHBP_Dase"/>
</dbReference>
<comment type="caution">
    <text evidence="2">The sequence shown here is derived from an EMBL/GenBank/DDBJ whole genome shotgun (WGS) entry which is preliminary data.</text>
</comment>
<dbReference type="RefSeq" id="WP_190265922.1">
    <property type="nucleotide sequence ID" value="NZ_BAABAD010000003.1"/>
</dbReference>
<dbReference type="PANTHER" id="PTHR36437">
    <property type="entry name" value="GLYOXALASE/BLEOMYCIN RESISTANCE PROTEIN/DIOXYGENASE"/>
    <property type="match status" value="1"/>
</dbReference>
<dbReference type="Gene3D" id="3.10.180.10">
    <property type="entry name" value="2,3-Dihydroxybiphenyl 1,2-Dioxygenase, domain 1"/>
    <property type="match status" value="1"/>
</dbReference>
<evidence type="ECO:0000313" key="2">
    <source>
        <dbReference type="EMBL" id="MBD1318964.1"/>
    </source>
</evidence>
<gene>
    <name evidence="2" type="ORF">IDF66_05145</name>
</gene>
<dbReference type="Pfam" id="PF00903">
    <property type="entry name" value="Glyoxalase"/>
    <property type="match status" value="1"/>
</dbReference>
<feature type="domain" description="VOC" evidence="1">
    <location>
        <begin position="4"/>
        <end position="133"/>
    </location>
</feature>
<dbReference type="Proteomes" id="UP000602395">
    <property type="component" value="Unassembled WGS sequence"/>
</dbReference>
<dbReference type="PANTHER" id="PTHR36437:SF2">
    <property type="entry name" value="GLYOXALASE_BLEOMYCIN RESISTANCE PROTEIN_DIOXYGENASE"/>
    <property type="match status" value="1"/>
</dbReference>
<dbReference type="CDD" id="cd07263">
    <property type="entry name" value="VOC_like"/>
    <property type="match status" value="1"/>
</dbReference>
<protein>
    <submittedName>
        <fullName evidence="2">VOC family protein</fullName>
    </submittedName>
</protein>
<name>A0ABR7W818_9ACTN</name>
<proteinExistence type="predicted"/>
<evidence type="ECO:0000259" key="1">
    <source>
        <dbReference type="PROSITE" id="PS51819"/>
    </source>
</evidence>
<sequence length="151" mass="16593">MINGISIHSIYVLDQDAALEFYVGRLGFVVTTDVDMGFMRWLTIAAPDQPDREILLSLPGPPAISDDAAATVRDLLTQGALGTTILATDDCRGTYAELLAKGVEFTQEPEDQPYGIDCAFRDPFGNHIRMTQRTDDREISDDDIARWAPGS</sequence>
<evidence type="ECO:0000313" key="3">
    <source>
        <dbReference type="Proteomes" id="UP000602395"/>
    </source>
</evidence>
<reference evidence="2 3" key="1">
    <citation type="submission" date="2020-09" db="EMBL/GenBank/DDBJ databases">
        <title>Novel species in genus Gordonia.</title>
        <authorList>
            <person name="Zhang G."/>
        </authorList>
    </citation>
    <scope>NUCLEOTIDE SEQUENCE [LARGE SCALE GENOMIC DNA]</scope>
    <source>
        <strain evidence="2 3">ON-33</strain>
    </source>
</reference>
<dbReference type="InterPro" id="IPR037523">
    <property type="entry name" value="VOC_core"/>
</dbReference>
<dbReference type="SUPFAM" id="SSF54593">
    <property type="entry name" value="Glyoxalase/Bleomycin resistance protein/Dihydroxybiphenyl dioxygenase"/>
    <property type="match status" value="1"/>
</dbReference>
<accession>A0ABR7W818</accession>
<organism evidence="2 3">
    <name type="scientific">Gordonia hankookensis</name>
    <dbReference type="NCBI Taxonomy" id="589403"/>
    <lineage>
        <taxon>Bacteria</taxon>
        <taxon>Bacillati</taxon>
        <taxon>Actinomycetota</taxon>
        <taxon>Actinomycetes</taxon>
        <taxon>Mycobacteriales</taxon>
        <taxon>Gordoniaceae</taxon>
        <taxon>Gordonia</taxon>
    </lineage>
</organism>
<keyword evidence="3" id="KW-1185">Reference proteome</keyword>
<dbReference type="EMBL" id="JACWMS010000001">
    <property type="protein sequence ID" value="MBD1318964.1"/>
    <property type="molecule type" value="Genomic_DNA"/>
</dbReference>
<dbReference type="InterPro" id="IPR004360">
    <property type="entry name" value="Glyas_Fos-R_dOase_dom"/>
</dbReference>
<dbReference type="PROSITE" id="PS51819">
    <property type="entry name" value="VOC"/>
    <property type="match status" value="1"/>
</dbReference>